<dbReference type="InterPro" id="IPR037066">
    <property type="entry name" value="Plug_dom_sf"/>
</dbReference>
<organism evidence="6 7">
    <name type="scientific">Chitinophaga silvatica</name>
    <dbReference type="NCBI Taxonomy" id="2282649"/>
    <lineage>
        <taxon>Bacteria</taxon>
        <taxon>Pseudomonadati</taxon>
        <taxon>Bacteroidota</taxon>
        <taxon>Chitinophagia</taxon>
        <taxon>Chitinophagales</taxon>
        <taxon>Chitinophagaceae</taxon>
        <taxon>Chitinophaga</taxon>
    </lineage>
</organism>
<dbReference type="InterPro" id="IPR039426">
    <property type="entry name" value="TonB-dep_rcpt-like"/>
</dbReference>
<dbReference type="InterPro" id="IPR008969">
    <property type="entry name" value="CarboxyPept-like_regulatory"/>
</dbReference>
<sequence length="1204" mass="133200">MNKRLFRDTYAHKIRSIGRRTGILAILICCMLSSAIAQQKGITLEMKNAKRTEILNKIRDQITYSLVFNSKELNKYAPINITAQNQPIEQVLEKVLEGTGLKYSIDGKVIIISNPGKQIAAVETLVTVKGRITSPDNVPLPGVTLVEVGSTKATTSDASGYYNIFVQDKSSIRVSYIGMKSVTFAVNGGADNSFINNIQLEKQDINVSEVVVTGYQNIDRKDMVGSYSRISADEIKIPGVNSIDKLLQGQLPGVAVTQSSGLVGSKTKVRTRGTSTMLGSQDPVWVVDGIIQNDPIPFQYQQFNALQNEGDQDALKNLVGTTVSYLNVDDIQDITVLKDASSTAIYGVKAANGVIVITTRKGKAGRTAINFSSNTTISQRPSYRDFNLMNSKDRIDVSREIYARGLNFQQTPDAVSYEGALQRLFDKQITQEQFDREVSKFETMNTDWFGLLYQNPVSNNQSLSFSGGADRTSYYGSVGMMSQIGNTIGNEQRRYNALLKVTTALSNKVRLTFNLNASTSNLKGFYKFEPFQYAFNTSRAIPYLDDNGSQYFYINNNSASSGGIIPASYKYNVINERNNTGSLSKAGFINGTYNIDYAIGKGFSFQSVGNYGISNSNGESFATERSAYISSLRGYEFGQYTPSSLKYQQSSLPIGGQLNKMSAEMKSYLFRNMLSYTNRFFGNRDGFNAMAGVEIRSVKYDGVSQTSYGYMPDRGKTIVMPPLNVALSTGGTTTNSLYNNMVPLLTDKLNNYLSYFGTTSYNLNNKYVFNASIRTDASNRFGQDTRHRFLPVWAAGGQWNLAEENFLKSNSWLNQLSLRASYGFQGNVAENFSPDLIAQIPSGNSAYSATTKEAILKIYSLAYEDLRWERSKTSNLALDFSILKGRVSGTVEGYYKKTSDAIIMLQVPFEFGMLTGVPVNGGDLLNKGYEVTLNIVPIRNKNFSWNLRINSGRNFNEVKESGATVLSNWQMAASGSIYKKGYPISAFWAFDYAGLNEKGIPQFNNLDKSAEKTIDATSGMVYMGQLDPKITGGVSNNFQYKGFSLNVLFNVALGHKKFLPRIYETMYGSAPYPAKNLSNELVNRWRQPGDEKNTNIPSLPTALVPNVSLPFGSGSLASPYLMYDYSNLRVVDASFVRLQNLMLGYNIPGSWLKQTKVIRQANLMLSASNLFYIASKDLHGVDPEVNGNSLPIPRNYSLTVNVGF</sequence>
<dbReference type="Gene3D" id="3.55.50.30">
    <property type="match status" value="1"/>
</dbReference>
<dbReference type="SUPFAM" id="SSF56935">
    <property type="entry name" value="Porins"/>
    <property type="match status" value="1"/>
</dbReference>
<reference evidence="6 7" key="1">
    <citation type="submission" date="2018-07" db="EMBL/GenBank/DDBJ databases">
        <title>Chitinophaga K2CV101002-2 sp. nov., isolated from a monsoon evergreen broad-leaved forest soil.</title>
        <authorList>
            <person name="Lv Y."/>
        </authorList>
    </citation>
    <scope>NUCLEOTIDE SEQUENCE [LARGE SCALE GENOMIC DNA]</scope>
    <source>
        <strain evidence="6 7">GDMCC 1.1288</strain>
    </source>
</reference>
<evidence type="ECO:0000256" key="2">
    <source>
        <dbReference type="ARBA" id="ARBA00023136"/>
    </source>
</evidence>
<keyword evidence="2 4" id="KW-0472">Membrane</keyword>
<keyword evidence="3 4" id="KW-0998">Cell outer membrane</keyword>
<accession>A0A3E1YGW1</accession>
<evidence type="ECO:0000313" key="7">
    <source>
        <dbReference type="Proteomes" id="UP000260644"/>
    </source>
</evidence>
<dbReference type="Pfam" id="PF07715">
    <property type="entry name" value="Plug"/>
    <property type="match status" value="1"/>
</dbReference>
<dbReference type="OrthoDB" id="9768177at2"/>
<dbReference type="InterPro" id="IPR011662">
    <property type="entry name" value="Secretin/TonB_short_N"/>
</dbReference>
<dbReference type="AlphaFoldDB" id="A0A3E1YGW1"/>
<dbReference type="GO" id="GO:0009279">
    <property type="term" value="C:cell outer membrane"/>
    <property type="evidence" value="ECO:0007669"/>
    <property type="project" value="UniProtKB-SubCell"/>
</dbReference>
<evidence type="ECO:0000259" key="5">
    <source>
        <dbReference type="SMART" id="SM00965"/>
    </source>
</evidence>
<keyword evidence="4" id="KW-1134">Transmembrane beta strand</keyword>
<comment type="similarity">
    <text evidence="4">Belongs to the TonB-dependent receptor family.</text>
</comment>
<dbReference type="Pfam" id="PF13715">
    <property type="entry name" value="CarbopepD_reg_2"/>
    <property type="match status" value="1"/>
</dbReference>
<dbReference type="NCBIfam" id="TIGR04056">
    <property type="entry name" value="OMP_RagA_SusC"/>
    <property type="match status" value="1"/>
</dbReference>
<dbReference type="SUPFAM" id="SSF49464">
    <property type="entry name" value="Carboxypeptidase regulatory domain-like"/>
    <property type="match status" value="1"/>
</dbReference>
<comment type="caution">
    <text evidence="6">The sequence shown here is derived from an EMBL/GenBank/DDBJ whole genome shotgun (WGS) entry which is preliminary data.</text>
</comment>
<dbReference type="Pfam" id="PF07660">
    <property type="entry name" value="STN"/>
    <property type="match status" value="1"/>
</dbReference>
<protein>
    <submittedName>
        <fullName evidence="6">SusC/RagA family TonB-linked outer membrane protein</fullName>
    </submittedName>
</protein>
<dbReference type="Proteomes" id="UP000260644">
    <property type="component" value="Unassembled WGS sequence"/>
</dbReference>
<dbReference type="RefSeq" id="WP_116973822.1">
    <property type="nucleotide sequence ID" value="NZ_QPMM01000001.1"/>
</dbReference>
<dbReference type="SMART" id="SM00965">
    <property type="entry name" value="STN"/>
    <property type="match status" value="1"/>
</dbReference>
<dbReference type="Gene3D" id="2.170.130.10">
    <property type="entry name" value="TonB-dependent receptor, plug domain"/>
    <property type="match status" value="1"/>
</dbReference>
<comment type="subcellular location">
    <subcellularLocation>
        <location evidence="4">Cell outer membrane</location>
        <topology evidence="4">Multi-pass membrane protein</topology>
    </subcellularLocation>
</comment>
<dbReference type="EMBL" id="QPMM01000001">
    <property type="protein sequence ID" value="RFS26631.1"/>
    <property type="molecule type" value="Genomic_DNA"/>
</dbReference>
<gene>
    <name evidence="6" type="ORF">DVR12_02250</name>
</gene>
<dbReference type="NCBIfam" id="TIGR04057">
    <property type="entry name" value="SusC_RagA_signa"/>
    <property type="match status" value="1"/>
</dbReference>
<evidence type="ECO:0000256" key="4">
    <source>
        <dbReference type="PROSITE-ProRule" id="PRU01360"/>
    </source>
</evidence>
<feature type="domain" description="Secretin/TonB short N-terminal" evidence="5">
    <location>
        <begin position="64"/>
        <end position="115"/>
    </location>
</feature>
<evidence type="ECO:0000256" key="1">
    <source>
        <dbReference type="ARBA" id="ARBA00022448"/>
    </source>
</evidence>
<evidence type="ECO:0000313" key="6">
    <source>
        <dbReference type="EMBL" id="RFS26631.1"/>
    </source>
</evidence>
<evidence type="ECO:0000256" key="3">
    <source>
        <dbReference type="ARBA" id="ARBA00023237"/>
    </source>
</evidence>
<dbReference type="InterPro" id="IPR023997">
    <property type="entry name" value="TonB-dep_OMP_SusC/RagA_CS"/>
</dbReference>
<keyword evidence="7" id="KW-1185">Reference proteome</keyword>
<proteinExistence type="inferred from homology"/>
<dbReference type="InterPro" id="IPR012910">
    <property type="entry name" value="Plug_dom"/>
</dbReference>
<dbReference type="InterPro" id="IPR023996">
    <property type="entry name" value="TonB-dep_OMP_SusC/RagA"/>
</dbReference>
<keyword evidence="4" id="KW-0812">Transmembrane</keyword>
<name>A0A3E1YGW1_9BACT</name>
<keyword evidence="1 4" id="KW-0813">Transport</keyword>
<dbReference type="PROSITE" id="PS52016">
    <property type="entry name" value="TONB_DEPENDENT_REC_3"/>
    <property type="match status" value="1"/>
</dbReference>